<dbReference type="EMBL" id="CP136893">
    <property type="protein sequence ID" value="WOL03273.1"/>
    <property type="molecule type" value="Genomic_DNA"/>
</dbReference>
<sequence>MEAGVDIDAGSEMVRRIAKMAPGIGGFGCVFPLALAEMPDFVEVSLLLALSKRMRLLMERILRLVKSLLIFLQVAYTQMAFLFREDIKKRWNDQLPVINAEPITLGEALMTPTVISVKKILGKSLQSLDKRGEGSYHTGEVIVGEGVSSEKSIRSSNLFQIFVLVSPPLHLQIGATCGAEEEIVLLPLGGGVLRVAAAAATTLVPSPGRSDPHPVEHIAISVRERRKKKDGKRTKKRN</sequence>
<accession>A0AAQ3K705</accession>
<evidence type="ECO:0000256" key="1">
    <source>
        <dbReference type="SAM" id="MobiDB-lite"/>
    </source>
</evidence>
<proteinExistence type="predicted"/>
<dbReference type="AlphaFoldDB" id="A0AAQ3K705"/>
<name>A0AAQ3K705_9LILI</name>
<keyword evidence="2" id="KW-0812">Transmembrane</keyword>
<keyword evidence="2" id="KW-0472">Membrane</keyword>
<protein>
    <submittedName>
        <fullName evidence="3">Phosphoribosylformylglycinamidine cyclo-ligase</fullName>
    </submittedName>
</protein>
<dbReference type="Proteomes" id="UP001327560">
    <property type="component" value="Chromosome 4"/>
</dbReference>
<reference evidence="3 4" key="1">
    <citation type="submission" date="2023-10" db="EMBL/GenBank/DDBJ databases">
        <title>Chromosome-scale genome assembly provides insights into flower coloration mechanisms of Canna indica.</title>
        <authorList>
            <person name="Li C."/>
        </authorList>
    </citation>
    <scope>NUCLEOTIDE SEQUENCE [LARGE SCALE GENOMIC DNA]</scope>
    <source>
        <tissue evidence="3">Flower</tissue>
    </source>
</reference>
<keyword evidence="4" id="KW-1185">Reference proteome</keyword>
<feature type="transmembrane region" description="Helical" evidence="2">
    <location>
        <begin position="61"/>
        <end position="83"/>
    </location>
</feature>
<evidence type="ECO:0000313" key="4">
    <source>
        <dbReference type="Proteomes" id="UP001327560"/>
    </source>
</evidence>
<gene>
    <name evidence="3" type="ORF">Cni_G11993</name>
</gene>
<keyword evidence="2" id="KW-1133">Transmembrane helix</keyword>
<evidence type="ECO:0000256" key="2">
    <source>
        <dbReference type="SAM" id="Phobius"/>
    </source>
</evidence>
<feature type="region of interest" description="Disordered" evidence="1">
    <location>
        <begin position="205"/>
        <end position="238"/>
    </location>
</feature>
<feature type="compositionally biased region" description="Basic residues" evidence="1">
    <location>
        <begin position="224"/>
        <end position="238"/>
    </location>
</feature>
<organism evidence="3 4">
    <name type="scientific">Canna indica</name>
    <name type="common">Indian-shot</name>
    <dbReference type="NCBI Taxonomy" id="4628"/>
    <lineage>
        <taxon>Eukaryota</taxon>
        <taxon>Viridiplantae</taxon>
        <taxon>Streptophyta</taxon>
        <taxon>Embryophyta</taxon>
        <taxon>Tracheophyta</taxon>
        <taxon>Spermatophyta</taxon>
        <taxon>Magnoliopsida</taxon>
        <taxon>Liliopsida</taxon>
        <taxon>Zingiberales</taxon>
        <taxon>Cannaceae</taxon>
        <taxon>Canna</taxon>
    </lineage>
</organism>
<evidence type="ECO:0000313" key="3">
    <source>
        <dbReference type="EMBL" id="WOL03273.1"/>
    </source>
</evidence>